<protein>
    <recommendedName>
        <fullName evidence="2">tRNA-intron lyase</fullName>
        <ecNumber evidence="2">4.6.1.16</ecNumber>
    </recommendedName>
</protein>
<evidence type="ECO:0000256" key="3">
    <source>
        <dbReference type="ARBA" id="ARBA00034031"/>
    </source>
</evidence>
<dbReference type="Proteomes" id="UP001211907">
    <property type="component" value="Unassembled WGS sequence"/>
</dbReference>
<dbReference type="PANTHER" id="PTHR31691:SF1">
    <property type="entry name" value="ROTATIN"/>
    <property type="match status" value="1"/>
</dbReference>
<dbReference type="PANTHER" id="PTHR31691">
    <property type="entry name" value="ROTATIN"/>
    <property type="match status" value="1"/>
</dbReference>
<evidence type="ECO:0000256" key="1">
    <source>
        <dbReference type="ARBA" id="ARBA00008078"/>
    </source>
</evidence>
<dbReference type="GO" id="GO:0003676">
    <property type="term" value="F:nucleic acid binding"/>
    <property type="evidence" value="ECO:0007669"/>
    <property type="project" value="InterPro"/>
</dbReference>
<dbReference type="Gene3D" id="3.40.1350.10">
    <property type="match status" value="1"/>
</dbReference>
<dbReference type="InterPro" id="IPR016024">
    <property type="entry name" value="ARM-type_fold"/>
</dbReference>
<dbReference type="InterPro" id="IPR011989">
    <property type="entry name" value="ARM-like"/>
</dbReference>
<comment type="catalytic activity">
    <reaction evidence="3">
        <text>pretRNA = a 3'-half-tRNA molecule with a 5'-OH end + a 5'-half-tRNA molecule with a 2',3'-cyclic phosphate end + an intron with a 2',3'-cyclic phosphate and a 5'-hydroxyl terminus.</text>
        <dbReference type="EC" id="4.6.1.16"/>
    </reaction>
</comment>
<dbReference type="Gene3D" id="1.25.10.10">
    <property type="entry name" value="Leucine-rich Repeat Variant"/>
    <property type="match status" value="1"/>
</dbReference>
<feature type="region of interest" description="Disordered" evidence="4">
    <location>
        <begin position="390"/>
        <end position="435"/>
    </location>
</feature>
<evidence type="ECO:0000256" key="4">
    <source>
        <dbReference type="SAM" id="MobiDB-lite"/>
    </source>
</evidence>
<dbReference type="Pfam" id="PF01974">
    <property type="entry name" value="tRNA_int_endo"/>
    <property type="match status" value="1"/>
</dbReference>
<dbReference type="InterPro" id="IPR059049">
    <property type="entry name" value="TSEN34_N"/>
</dbReference>
<dbReference type="GO" id="GO:0006388">
    <property type="term" value="P:tRNA splicing, via endonucleolytic cleavage and ligation"/>
    <property type="evidence" value="ECO:0007669"/>
    <property type="project" value="InterPro"/>
</dbReference>
<feature type="region of interest" description="Disordered" evidence="4">
    <location>
        <begin position="2095"/>
        <end position="2126"/>
    </location>
</feature>
<dbReference type="EC" id="4.6.1.16" evidence="2"/>
<dbReference type="GO" id="GO:0005634">
    <property type="term" value="C:nucleus"/>
    <property type="evidence" value="ECO:0007669"/>
    <property type="project" value="UniProtKB-ARBA"/>
</dbReference>
<accession>A0AAD5XI81</accession>
<feature type="domain" description="TSEN34 N-terminal" evidence="6">
    <location>
        <begin position="2006"/>
        <end position="2045"/>
    </location>
</feature>
<name>A0AAD5XI81_9FUNG</name>
<evidence type="ECO:0000256" key="2">
    <source>
        <dbReference type="ARBA" id="ARBA00012573"/>
    </source>
</evidence>
<dbReference type="EMBL" id="JADGJH010000443">
    <property type="protein sequence ID" value="KAJ3128918.1"/>
    <property type="molecule type" value="Genomic_DNA"/>
</dbReference>
<dbReference type="Pfam" id="PF26577">
    <property type="entry name" value="TSEN34_N"/>
    <property type="match status" value="1"/>
</dbReference>
<dbReference type="GO" id="GO:0044782">
    <property type="term" value="P:cilium organization"/>
    <property type="evidence" value="ECO:0007669"/>
    <property type="project" value="InterPro"/>
</dbReference>
<dbReference type="SUPFAM" id="SSF53032">
    <property type="entry name" value="tRNA-intron endonuclease catalytic domain-like"/>
    <property type="match status" value="1"/>
</dbReference>
<organism evidence="7 8">
    <name type="scientific">Physocladia obscura</name>
    <dbReference type="NCBI Taxonomy" id="109957"/>
    <lineage>
        <taxon>Eukaryota</taxon>
        <taxon>Fungi</taxon>
        <taxon>Fungi incertae sedis</taxon>
        <taxon>Chytridiomycota</taxon>
        <taxon>Chytridiomycota incertae sedis</taxon>
        <taxon>Chytridiomycetes</taxon>
        <taxon>Chytridiales</taxon>
        <taxon>Chytriomycetaceae</taxon>
        <taxon>Physocladia</taxon>
    </lineage>
</organism>
<keyword evidence="7" id="KW-0255">Endonuclease</keyword>
<proteinExistence type="inferred from homology"/>
<evidence type="ECO:0000259" key="5">
    <source>
        <dbReference type="Pfam" id="PF01974"/>
    </source>
</evidence>
<feature type="domain" description="tRNA intron endonuclease catalytic" evidence="5">
    <location>
        <begin position="2186"/>
        <end position="2264"/>
    </location>
</feature>
<dbReference type="InterPro" id="IPR011856">
    <property type="entry name" value="tRNA_endonuc-like_dom_sf"/>
</dbReference>
<dbReference type="GO" id="GO:0000213">
    <property type="term" value="F:tRNA-intron lyase activity"/>
    <property type="evidence" value="ECO:0007669"/>
    <property type="project" value="UniProtKB-EC"/>
</dbReference>
<reference evidence="7" key="1">
    <citation type="submission" date="2020-05" db="EMBL/GenBank/DDBJ databases">
        <title>Phylogenomic resolution of chytrid fungi.</title>
        <authorList>
            <person name="Stajich J.E."/>
            <person name="Amses K."/>
            <person name="Simmons R."/>
            <person name="Seto K."/>
            <person name="Myers J."/>
            <person name="Bonds A."/>
            <person name="Quandt C.A."/>
            <person name="Barry K."/>
            <person name="Liu P."/>
            <person name="Grigoriev I."/>
            <person name="Longcore J.E."/>
            <person name="James T.Y."/>
        </authorList>
    </citation>
    <scope>NUCLEOTIDE SEQUENCE</scope>
    <source>
        <strain evidence="7">JEL0513</strain>
    </source>
</reference>
<dbReference type="SUPFAM" id="SSF48371">
    <property type="entry name" value="ARM repeat"/>
    <property type="match status" value="2"/>
</dbReference>
<dbReference type="CDD" id="cd22363">
    <property type="entry name" value="tRNA-intron_lyase_C"/>
    <property type="match status" value="1"/>
</dbReference>
<dbReference type="InterPro" id="IPR006677">
    <property type="entry name" value="tRNA_intron_Endonuc_cat-like"/>
</dbReference>
<keyword evidence="7" id="KW-0378">Hydrolase</keyword>
<feature type="compositionally biased region" description="Polar residues" evidence="4">
    <location>
        <begin position="2095"/>
        <end position="2116"/>
    </location>
</feature>
<comment type="similarity">
    <text evidence="1">Belongs to the tRNA-intron endonuclease family.</text>
</comment>
<dbReference type="InterPro" id="IPR030791">
    <property type="entry name" value="Rotatin"/>
</dbReference>
<keyword evidence="7" id="KW-0540">Nuclease</keyword>
<sequence length="2282" mass="256209">MDLIPKLDHHISEIRHRAWASLFFKLENELLPNGFLAGYDAPLVSSALKYINDSASFLPSTDSTSPFSLAKPISLILDLMHRNPFLAKTAVENDVIRILSIILSSPPLNIESETINSINAILALSVSQPTTSKKFEGTTTTAATAATATTVTTTAATAARKGKEFFSVPSSTFEFKSQPRTNSQSNTSLYSYPLNLKKSLPPSSPRRRSLSPIKQSICRIPEVPNAIQTYNYIHLSPIDEDAIADFLLFLDGSSSGIDDNGNNDELENIEIEAKLFHILLTDFGGQIFLQKPRLFRLILSNMTSATADDSDFLRLQQQRPTAAVASFRTHQSRMYMTKLVSEFGKILRMYIDGPASLGSRTPISATTPNVSMMAVGAGDEGNYNNRRFQQQQHESLAAAKSRRRLRGDDGGGSWRHHGAQQQRQPRTAVNEYDEDDGEKVGVAADAGYGSQRDDASPLLLNRHQNQRGRYRQDVMNFSETGIYEPAAVAASSNGSTEQGEERVDLDTGGISIPYACHKIYWGICGLIASSSGRQCDDFEQFVGLLKTVLPIVVMHLDLVHECVGYQGSGGGSEVDDWCWDYVSALFPCVCSVGGGGSGSYDSNLLAVKDSRGLEVILWKEKFLEIACDLISAFETVSVDHVNLQWKTARSILNLPTFTWFPRAFVKCIVPALHSDVAATVCFLNVIGHAHSWVRTAGYIELLSLLKTQENAEHDDCGLGLVTGNTILQYVAVKSVFREPQAELRDLAIDFVNYSFKFNSKTRNNKPGFIDFVQIFADEDGGDDWFANMALSADDTLLWMKGMFHRSEIVRKFSFDHLIKSRLFKETTMTTTFPDAFVFNQSVLLMKPESTNFSDGRLNSLDLNVLIDELKNNSKADIGIISLGFEKLLVYIHDTTMTRRAKELDLLTVLLNCLVEKRDWLRNDNMLLQTLKICRILVSGSLEAVWKAINENFVISLVHPEYIFSSNEFVRYEFAKLMFLILFNHYNVLGDSREFKAALAIVDDGTIFLFDSVPEKYFVYVTSDIISTHALESVECFREFGPGLDELFQDYRTVKYEISKNPGQVWLNLSVDRLLNAKSHQQFHLALDALFNSVIFEEDFARLANFDLSGLFHRFLINHPANYADEQLLIHVIRQISKACSKSDVAFSCMKDILFKSLSVLAIPVIQSSIHIKSPESDLSLLSSELIVLLRQILKRSSPVEMTRILQLSNCLQALINYTYHVFSFECKDVKSHTDRISCLKCLFEFTQFSGFVAAVSGQIASSFVQLLVSVIGCSQQNYSTDGNAFTYQDRSIYRLVARSLRNLSRCFVVLQKGFKDWLWGDHWLFEGDIEWLLILLNDDEIIVQKSGLGILGNLILIKDSYPLLCLKIPQFLDMAFLFALDFERSYTLRKEALLIINNFLITFCHDNKISEIALLPISDESLVDIQASLKDESKDDEDSNSLNKVLDLLELFDNCGFFEQLKALLVDCDKFAIIYMDALTQLLLNLCILAPKVLFQKFCETDSWNAFFNFLELTQTKNHGDNKVQMSQSVLANLKAKQFTQCYSHFIESVQCNVLNIVRVIIELEDVQMRLYIFENTNLLDHIKNFVTDSESWIMATDDEWLERDETGVKIVRLCCAALNKKETDAETMAVFKKMTCLALSRMLALHYGCSMNLNMDKYLAASDSILPEERCFGEQIIYSFICMTGDVMADFDLTYIEAVKISMQILLARFTPAKNFAISKGFVEILVSQIEGALKNCKSGRTNEKHRITLHFHISLLRHALAESNDAKKTAYSCGIATHLADALHLTETNDMIQIETLLCIHNAFSNNHSSPLWGKHTQKPGLLILDATRKLMKSKAQVGEVFEACICVLKAMVLQHKFRVVLVKSGFMDDCLEILKKLVKEKDAPKAAQLLELICNFSFALDGQINVMKTKGLFAFLVDILGWKSLSVHIACIAVLQNLASAKENKPHFLADELFLPRLMKLLEESKSPVVAESLTSLIEILAFDSEKTKAALKHISSKTQSLRLRAEDHIVGAYVGTFHTLPNQNRHFGLPLQLLPSQVDYIASLKNSLSRKYELSLDDETTGIHRRQQQQEQYLREQLAQVISQVHNNRIFTTRQSESPTQLSKTPATPKTNSSLKKSKHSSISSILRSNDIHNQRTSIIATENADVSRANTPECVLIPMAAVRSIATQDVGADNERREKAKTAVFEHLHKSGFYITSGVKFGADFLAYQGDPLLYHAAYVCLVVPNTKTKNITPLDIIGYARMGRNAKKKIMLCGFDAETGSVSKVVLDWTGWSVKN</sequence>
<comment type="caution">
    <text evidence="7">The sequence shown here is derived from an EMBL/GenBank/DDBJ whole genome shotgun (WGS) entry which is preliminary data.</text>
</comment>
<evidence type="ECO:0000259" key="6">
    <source>
        <dbReference type="Pfam" id="PF26577"/>
    </source>
</evidence>
<evidence type="ECO:0000313" key="8">
    <source>
        <dbReference type="Proteomes" id="UP001211907"/>
    </source>
</evidence>
<dbReference type="InterPro" id="IPR036167">
    <property type="entry name" value="tRNA_intron_Endo_cat-like_sf"/>
</dbReference>
<keyword evidence="8" id="KW-1185">Reference proteome</keyword>
<gene>
    <name evidence="7" type="primary">TSEN34</name>
    <name evidence="7" type="ORF">HK100_008903</name>
</gene>
<dbReference type="GO" id="GO:0036064">
    <property type="term" value="C:ciliary basal body"/>
    <property type="evidence" value="ECO:0007669"/>
    <property type="project" value="InterPro"/>
</dbReference>
<evidence type="ECO:0000313" key="7">
    <source>
        <dbReference type="EMBL" id="KAJ3128918.1"/>
    </source>
</evidence>